<reference evidence="2 4" key="1">
    <citation type="submission" date="2016-10" db="EMBL/GenBank/DDBJ databases">
        <title>Draft genome sequence of strain LCT isolated from the Shenzhou X spacecraft of China.</title>
        <authorList>
            <person name="Huang B."/>
        </authorList>
    </citation>
    <scope>NUCLEOTIDE SEQUENCE [LARGE SCALE GENOMIC DNA]</scope>
    <source>
        <strain evidence="2 4">LCT-H5</strain>
    </source>
</reference>
<feature type="compositionally biased region" description="Basic and acidic residues" evidence="1">
    <location>
        <begin position="247"/>
        <end position="257"/>
    </location>
</feature>
<dbReference type="EMBL" id="MODZ01000002">
    <property type="protein sequence ID" value="OIJ36689.1"/>
    <property type="molecule type" value="Genomic_DNA"/>
</dbReference>
<dbReference type="AlphaFoldDB" id="A0A1S2N1Q2"/>
<dbReference type="Proteomes" id="UP000595221">
    <property type="component" value="Chromosome"/>
</dbReference>
<protein>
    <submittedName>
        <fullName evidence="3">Di- and tripeptidase</fullName>
    </submittedName>
    <submittedName>
        <fullName evidence="2">Di-and tripeptidase</fullName>
    </submittedName>
</protein>
<sequence length="278" mass="29658">MAPNLSESALKNAFDDDGKPKPALNKALDSVLRIQRPLVVGSIKRMRKKHPKDTPEQILKRIEKIYLRDVTVGGGAIGASAFVPGIGTATSLGLSFVAIGGYLERTAIYCQSVAELNGVHVQDPEKARTMVMALMLGEDGNVLMSQILGQAGKGRGLSSKWGQMMGKDESKGFSVSKTIRTMFVKRFLARQSGAMLGRALPFGLGAVVGGGANLALGRKVISSTHEAFGEAPALFPDSLQLDGVAPKFEDRRDERRAKILSGEIRPKKSDQAGPAAED</sequence>
<dbReference type="EMBL" id="CP066078">
    <property type="protein sequence ID" value="QQC58889.1"/>
    <property type="molecule type" value="Genomic_DNA"/>
</dbReference>
<evidence type="ECO:0000313" key="5">
    <source>
        <dbReference type="Proteomes" id="UP000595221"/>
    </source>
</evidence>
<evidence type="ECO:0000313" key="4">
    <source>
        <dbReference type="Proteomes" id="UP000179540"/>
    </source>
</evidence>
<gene>
    <name evidence="2" type="ORF">BK826_02070</name>
    <name evidence="3" type="ORF">I6H58_07935</name>
</gene>
<evidence type="ECO:0000256" key="1">
    <source>
        <dbReference type="SAM" id="MobiDB-lite"/>
    </source>
</evidence>
<feature type="region of interest" description="Disordered" evidence="1">
    <location>
        <begin position="245"/>
        <end position="278"/>
    </location>
</feature>
<evidence type="ECO:0000313" key="2">
    <source>
        <dbReference type="EMBL" id="OIJ36689.1"/>
    </source>
</evidence>
<accession>A0A1S2N1Q2</accession>
<proteinExistence type="predicted"/>
<reference evidence="3 5" key="2">
    <citation type="submission" date="2020-12" db="EMBL/GenBank/DDBJ databases">
        <title>FDA dAtabase for Regulatory Grade micrObial Sequences (FDA-ARGOS): Supporting development and validation of Infectious Disease Dx tests.</title>
        <authorList>
            <person name="Sproer C."/>
            <person name="Gronow S."/>
            <person name="Severitt S."/>
            <person name="Schroder I."/>
            <person name="Tallon L."/>
            <person name="Sadzewicz L."/>
            <person name="Zhao X."/>
            <person name="Boylan J."/>
            <person name="Ott S."/>
            <person name="Bowen H."/>
            <person name="Vavikolanu K."/>
            <person name="Mehta A."/>
            <person name="Aluvathingal J."/>
            <person name="Nadendla S."/>
            <person name="Lowell S."/>
            <person name="Myers T."/>
            <person name="Yan Y."/>
            <person name="Sichtig H."/>
        </authorList>
    </citation>
    <scope>NUCLEOTIDE SEQUENCE [LARGE SCALE GENOMIC DNA]</scope>
    <source>
        <strain evidence="3 5">FDAARGOS_1001</strain>
    </source>
</reference>
<name>A0A1S2N1Q2_9MICC</name>
<dbReference type="RefSeq" id="WP_075514139.1">
    <property type="nucleotide sequence ID" value="NZ_CP066078.1"/>
</dbReference>
<dbReference type="Proteomes" id="UP000179540">
    <property type="component" value="Unassembled WGS sequence"/>
</dbReference>
<evidence type="ECO:0000313" key="3">
    <source>
        <dbReference type="EMBL" id="QQC58889.1"/>
    </source>
</evidence>
<organism evidence="2 4">
    <name type="scientific">Rothia kristinae</name>
    <dbReference type="NCBI Taxonomy" id="37923"/>
    <lineage>
        <taxon>Bacteria</taxon>
        <taxon>Bacillati</taxon>
        <taxon>Actinomycetota</taxon>
        <taxon>Actinomycetes</taxon>
        <taxon>Micrococcales</taxon>
        <taxon>Micrococcaceae</taxon>
        <taxon>Rothia</taxon>
    </lineage>
</organism>